<keyword evidence="3" id="KW-0804">Transcription</keyword>
<evidence type="ECO:0000313" key="6">
    <source>
        <dbReference type="Proteomes" id="UP000023435"/>
    </source>
</evidence>
<organism evidence="5 6">
    <name type="scientific">Lysobacter capsici AZ78</name>
    <dbReference type="NCBI Taxonomy" id="1444315"/>
    <lineage>
        <taxon>Bacteria</taxon>
        <taxon>Pseudomonadati</taxon>
        <taxon>Pseudomonadota</taxon>
        <taxon>Gammaproteobacteria</taxon>
        <taxon>Lysobacterales</taxon>
        <taxon>Lysobacteraceae</taxon>
        <taxon>Lysobacter</taxon>
    </lineage>
</organism>
<dbReference type="PRINTS" id="PR00038">
    <property type="entry name" value="HTHLUXR"/>
</dbReference>
<dbReference type="Pfam" id="PF00196">
    <property type="entry name" value="GerE"/>
    <property type="match status" value="1"/>
</dbReference>
<dbReference type="EMBL" id="JAJA02000001">
    <property type="protein sequence ID" value="KWS07262.1"/>
    <property type="molecule type" value="Genomic_DNA"/>
</dbReference>
<protein>
    <submittedName>
        <fullName evidence="5">Transcriptional activator protein LuxR</fullName>
    </submittedName>
</protein>
<dbReference type="Gene3D" id="1.10.10.10">
    <property type="entry name" value="Winged helix-like DNA-binding domain superfamily/Winged helix DNA-binding domain"/>
    <property type="match status" value="1"/>
</dbReference>
<gene>
    <name evidence="5" type="ORF">AZ78_4823</name>
</gene>
<dbReference type="PANTHER" id="PTHR44688">
    <property type="entry name" value="DNA-BINDING TRANSCRIPTIONAL ACTIVATOR DEVR_DOSR"/>
    <property type="match status" value="1"/>
</dbReference>
<dbReference type="GO" id="GO:0003677">
    <property type="term" value="F:DNA binding"/>
    <property type="evidence" value="ECO:0007669"/>
    <property type="project" value="UniProtKB-KW"/>
</dbReference>
<dbReference type="OrthoDB" id="9774661at2"/>
<dbReference type="InterPro" id="IPR036693">
    <property type="entry name" value="TF_LuxR_autoind-bd_dom_sf"/>
</dbReference>
<keyword evidence="6" id="KW-1185">Reference proteome</keyword>
<dbReference type="InterPro" id="IPR005143">
    <property type="entry name" value="TF_LuxR_autoind-bd_dom"/>
</dbReference>
<dbReference type="InterPro" id="IPR000792">
    <property type="entry name" value="Tscrpt_reg_LuxR_C"/>
</dbReference>
<keyword evidence="2" id="KW-0238">DNA-binding</keyword>
<dbReference type="RefSeq" id="WP_057922188.1">
    <property type="nucleotide sequence ID" value="NZ_JAJA02000001.1"/>
</dbReference>
<dbReference type="GO" id="GO:0006355">
    <property type="term" value="P:regulation of DNA-templated transcription"/>
    <property type="evidence" value="ECO:0007669"/>
    <property type="project" value="InterPro"/>
</dbReference>
<dbReference type="AlphaFoldDB" id="A0A108UDP7"/>
<dbReference type="CDD" id="cd06170">
    <property type="entry name" value="LuxR_C_like"/>
    <property type="match status" value="1"/>
</dbReference>
<dbReference type="InterPro" id="IPR016032">
    <property type="entry name" value="Sig_transdc_resp-reg_C-effctor"/>
</dbReference>
<dbReference type="SUPFAM" id="SSF46894">
    <property type="entry name" value="C-terminal effector domain of the bipartite response regulators"/>
    <property type="match status" value="1"/>
</dbReference>
<evidence type="ECO:0000313" key="5">
    <source>
        <dbReference type="EMBL" id="KWS07262.1"/>
    </source>
</evidence>
<comment type="caution">
    <text evidence="5">The sequence shown here is derived from an EMBL/GenBank/DDBJ whole genome shotgun (WGS) entry which is preliminary data.</text>
</comment>
<feature type="domain" description="HTH luxR-type" evidence="4">
    <location>
        <begin position="178"/>
        <end position="243"/>
    </location>
</feature>
<dbReference type="InterPro" id="IPR036388">
    <property type="entry name" value="WH-like_DNA-bd_sf"/>
</dbReference>
<accession>A0A108UDP7</accession>
<sequence>MEYWDHIDRVMRANTMDEVKSFTAAYTKAIGFEHHGYATKLREPLSGGADSLFFEDFDSDWSKTYPRLFTPQAEQTDPRIVMSREGFPAAAWNSRGRTNYEPPGASLAQRTRKTLIQAGEFGLHGGITVPSWSPSTHWAFTTFTHKAVLDPRELIPLIGESVYFVSCMHAAIDRLLRRPRSAPRLSERECEVLRWSAVGKTSWEISMILRISERTVNFHLQQVSRKLGVKGRRAACARAVALGLILL</sequence>
<evidence type="ECO:0000256" key="2">
    <source>
        <dbReference type="ARBA" id="ARBA00023125"/>
    </source>
</evidence>
<dbReference type="GeneID" id="97906223"/>
<reference evidence="5 6" key="1">
    <citation type="journal article" date="2014" name="Genome Announc.">
        <title>Draft Genome Sequence of Lysobacter capsici AZ78, a Bacterium Antagonistic to Plant-Pathogenic Oomycetes.</title>
        <authorList>
            <person name="Puopolo G."/>
            <person name="Sonego P."/>
            <person name="Engelen K."/>
            <person name="Pertot I."/>
        </authorList>
    </citation>
    <scope>NUCLEOTIDE SEQUENCE [LARGE SCALE GENOMIC DNA]</scope>
    <source>
        <strain evidence="5 6">AZ78</strain>
    </source>
</reference>
<dbReference type="Proteomes" id="UP000023435">
    <property type="component" value="Unassembled WGS sequence"/>
</dbReference>
<dbReference type="PANTHER" id="PTHR44688:SF16">
    <property type="entry name" value="DNA-BINDING TRANSCRIPTIONAL ACTIVATOR DEVR_DOSR"/>
    <property type="match status" value="1"/>
</dbReference>
<dbReference type="SMART" id="SM00421">
    <property type="entry name" value="HTH_LUXR"/>
    <property type="match status" value="1"/>
</dbReference>
<dbReference type="Gene3D" id="3.30.450.80">
    <property type="entry name" value="Transcription factor LuxR-like, autoinducer-binding domain"/>
    <property type="match status" value="1"/>
</dbReference>
<evidence type="ECO:0000256" key="3">
    <source>
        <dbReference type="ARBA" id="ARBA00023163"/>
    </source>
</evidence>
<proteinExistence type="predicted"/>
<evidence type="ECO:0000256" key="1">
    <source>
        <dbReference type="ARBA" id="ARBA00023015"/>
    </source>
</evidence>
<keyword evidence="1" id="KW-0805">Transcription regulation</keyword>
<dbReference type="PROSITE" id="PS50043">
    <property type="entry name" value="HTH_LUXR_2"/>
    <property type="match status" value="1"/>
</dbReference>
<dbReference type="SUPFAM" id="SSF75516">
    <property type="entry name" value="Pheromone-binding domain of LuxR-like quorum-sensing transcription factors"/>
    <property type="match status" value="1"/>
</dbReference>
<name>A0A108UDP7_9GAMM</name>
<evidence type="ECO:0000259" key="4">
    <source>
        <dbReference type="PROSITE" id="PS50043"/>
    </source>
</evidence>
<dbReference type="Pfam" id="PF03472">
    <property type="entry name" value="Autoind_bind"/>
    <property type="match status" value="1"/>
</dbReference>